<feature type="non-terminal residue" evidence="2">
    <location>
        <position position="1"/>
    </location>
</feature>
<evidence type="ECO:0000313" key="2">
    <source>
        <dbReference type="EMBL" id="CAG8727390.1"/>
    </source>
</evidence>
<keyword evidence="1" id="KW-1133">Transmembrane helix</keyword>
<keyword evidence="3" id="KW-1185">Reference proteome</keyword>
<comment type="caution">
    <text evidence="2">The sequence shown here is derived from an EMBL/GenBank/DDBJ whole genome shotgun (WGS) entry which is preliminary data.</text>
</comment>
<dbReference type="OrthoDB" id="420519at2759"/>
<accession>A0A9N9IAY3</accession>
<dbReference type="AlphaFoldDB" id="A0A9N9IAY3"/>
<evidence type="ECO:0000256" key="1">
    <source>
        <dbReference type="SAM" id="Phobius"/>
    </source>
</evidence>
<reference evidence="2" key="1">
    <citation type="submission" date="2021-06" db="EMBL/GenBank/DDBJ databases">
        <authorList>
            <person name="Kallberg Y."/>
            <person name="Tangrot J."/>
            <person name="Rosling A."/>
        </authorList>
    </citation>
    <scope>NUCLEOTIDE SEQUENCE</scope>
    <source>
        <strain evidence="2">CL551</strain>
    </source>
</reference>
<keyword evidence="1" id="KW-0472">Membrane</keyword>
<name>A0A9N9IAY3_9GLOM</name>
<dbReference type="EMBL" id="CAJVPV010024825">
    <property type="protein sequence ID" value="CAG8727390.1"/>
    <property type="molecule type" value="Genomic_DNA"/>
</dbReference>
<gene>
    <name evidence="2" type="ORF">AMORRO_LOCUS13754</name>
</gene>
<keyword evidence="1" id="KW-0812">Transmembrane</keyword>
<dbReference type="Proteomes" id="UP000789342">
    <property type="component" value="Unassembled WGS sequence"/>
</dbReference>
<proteinExistence type="predicted"/>
<sequence>DSISSDSSQGTGAALFFSVPNLQPEAEILESISLQTSHVQHYNQYDEEDEYQGSEPEAAFLAGVPNESGQNKQTPADIYQDTPIHIPRVSNNSLIEGLLPSTSIPPKLSSGIAHRKFRDPFFSVLFILGSVAMIISGIVLLCTTSSSPLKDYQGGSVFFAIRDST</sequence>
<feature type="non-terminal residue" evidence="2">
    <location>
        <position position="165"/>
    </location>
</feature>
<feature type="transmembrane region" description="Helical" evidence="1">
    <location>
        <begin position="121"/>
        <end position="141"/>
    </location>
</feature>
<evidence type="ECO:0000313" key="3">
    <source>
        <dbReference type="Proteomes" id="UP000789342"/>
    </source>
</evidence>
<organism evidence="2 3">
    <name type="scientific">Acaulospora morrowiae</name>
    <dbReference type="NCBI Taxonomy" id="94023"/>
    <lineage>
        <taxon>Eukaryota</taxon>
        <taxon>Fungi</taxon>
        <taxon>Fungi incertae sedis</taxon>
        <taxon>Mucoromycota</taxon>
        <taxon>Glomeromycotina</taxon>
        <taxon>Glomeromycetes</taxon>
        <taxon>Diversisporales</taxon>
        <taxon>Acaulosporaceae</taxon>
        <taxon>Acaulospora</taxon>
    </lineage>
</organism>
<protein>
    <submittedName>
        <fullName evidence="2">9294_t:CDS:1</fullName>
    </submittedName>
</protein>